<comment type="caution">
    <text evidence="2">The sequence shown here is derived from an EMBL/GenBank/DDBJ whole genome shotgun (WGS) entry which is preliminary data.</text>
</comment>
<evidence type="ECO:0000313" key="3">
    <source>
        <dbReference type="Proteomes" id="UP000177268"/>
    </source>
</evidence>
<dbReference type="AlphaFoldDB" id="A0A1F5ZGR6"/>
<evidence type="ECO:0000256" key="1">
    <source>
        <dbReference type="SAM" id="SignalP"/>
    </source>
</evidence>
<gene>
    <name evidence="2" type="ORF">A2Z00_02475</name>
</gene>
<feature type="signal peptide" evidence="1">
    <location>
        <begin position="1"/>
        <end position="24"/>
    </location>
</feature>
<reference evidence="2 3" key="1">
    <citation type="journal article" date="2016" name="Nat. Commun.">
        <title>Thousands of microbial genomes shed light on interconnected biogeochemical processes in an aquifer system.</title>
        <authorList>
            <person name="Anantharaman K."/>
            <person name="Brown C.T."/>
            <person name="Hug L.A."/>
            <person name="Sharon I."/>
            <person name="Castelle C.J."/>
            <person name="Probst A.J."/>
            <person name="Thomas B.C."/>
            <person name="Singh A."/>
            <person name="Wilkins M.J."/>
            <person name="Karaoz U."/>
            <person name="Brodie E.L."/>
            <person name="Williams K.H."/>
            <person name="Hubbard S.S."/>
            <person name="Banfield J.F."/>
        </authorList>
    </citation>
    <scope>NUCLEOTIDE SEQUENCE [LARGE SCALE GENOMIC DNA]</scope>
</reference>
<dbReference type="EMBL" id="MFIZ01000033">
    <property type="protein sequence ID" value="OGG11317.1"/>
    <property type="molecule type" value="Genomic_DNA"/>
</dbReference>
<organism evidence="2 3">
    <name type="scientific">Candidatus Gottesmanbacteria bacterium RBG_13_45_10</name>
    <dbReference type="NCBI Taxonomy" id="1798370"/>
    <lineage>
        <taxon>Bacteria</taxon>
        <taxon>Candidatus Gottesmaniibacteriota</taxon>
    </lineage>
</organism>
<feature type="chain" id="PRO_5009522858" description="DUF5667 domain-containing protein" evidence="1">
    <location>
        <begin position="25"/>
        <end position="169"/>
    </location>
</feature>
<protein>
    <recommendedName>
        <fullName evidence="4">DUF5667 domain-containing protein</fullName>
    </recommendedName>
</protein>
<proteinExistence type="predicted"/>
<name>A0A1F5ZGR6_9BACT</name>
<keyword evidence="1" id="KW-0732">Signal</keyword>
<dbReference type="STRING" id="1798370.A2Z00_02475"/>
<evidence type="ECO:0000313" key="2">
    <source>
        <dbReference type="EMBL" id="OGG11317.1"/>
    </source>
</evidence>
<sequence>MKRSAYIITCGFLATLFLSQTAYAADCTTISTQEKLQLKILDIRDRIMIFFLMNPIEKITYRQKRADELYQQAMSAPTLSLAYTEALRAEDNMTRLVADIRILPTTEGVNMDSLEQSIQGHERTISAMKTGCDWNQISQFIQKNWFIARQLYFERLPTDKNQQLFWKGN</sequence>
<dbReference type="Proteomes" id="UP000177268">
    <property type="component" value="Unassembled WGS sequence"/>
</dbReference>
<evidence type="ECO:0008006" key="4">
    <source>
        <dbReference type="Google" id="ProtNLM"/>
    </source>
</evidence>
<accession>A0A1F5ZGR6</accession>